<dbReference type="InterPro" id="IPR052918">
    <property type="entry name" value="Motility_Chemotaxis_Reg"/>
</dbReference>
<reference evidence="2 3" key="1">
    <citation type="submission" date="2013-05" db="EMBL/GenBank/DDBJ databases">
        <title>Genome assembly of Chondromyces apiculatus DSM 436.</title>
        <authorList>
            <person name="Sharma G."/>
            <person name="Khatri I."/>
            <person name="Kaur C."/>
            <person name="Mayilraj S."/>
            <person name="Subramanian S."/>
        </authorList>
    </citation>
    <scope>NUCLEOTIDE SEQUENCE [LARGE SCALE GENOMIC DNA]</scope>
    <source>
        <strain evidence="2 3">DSM 436</strain>
    </source>
</reference>
<feature type="signal peptide" evidence="1">
    <location>
        <begin position="1"/>
        <end position="26"/>
    </location>
</feature>
<comment type="caution">
    <text evidence="2">The sequence shown here is derived from an EMBL/GenBank/DDBJ whole genome shotgun (WGS) entry which is preliminary data.</text>
</comment>
<protein>
    <submittedName>
        <fullName evidence="2">Uncharacterized protein</fullName>
    </submittedName>
</protein>
<dbReference type="RefSeq" id="WP_044244745.1">
    <property type="nucleotide sequence ID" value="NZ_ASRX01000038.1"/>
</dbReference>
<dbReference type="AlphaFoldDB" id="A0A017T4G9"/>
<dbReference type="STRING" id="1192034.CAP_4792"/>
<dbReference type="PANTHER" id="PTHR35580">
    <property type="entry name" value="CELL SURFACE GLYCOPROTEIN (S-LAYER PROTEIN)-LIKE PROTEIN"/>
    <property type="match status" value="1"/>
</dbReference>
<sequence>MLRSRFPPARLASRTLLLLTLASATASGCALVLGLDDYGDQASGTGGDGGTGGTGGDGPVSCTPGVEEACYSGPDGTEGVGLCKGGDRVCNDTGDAWGICEGEVAPAVEQCAAATDENCDGLECIVWATAYQQDGAVEIFGNATDPEGNVLVAGFFTGVITVGDQTLSSAGSTDGLLLKLRPSGEVAWAMKIGDILEDMVGGVTTDATGNIYISGRLTSDIDVGGGVIGAGLYVAKLDPDGGYLWSTSLGGDGVLIDVVVDGSGDVIAAGFFNEPITGNDGQLSPAGGDDILVIKADGASGSIAAVDGGWVLAVGDAADQTAYSVAVDASKNVFVSGYFEGTIDFGGFSTEATAVAGAADGFLVKITPGGSGSWLETLSGSGYQEIYGVVIDAQGRPTVAGQYTGSFTAGADTLTAVDSADAFAVHFSATREILWAKSFGGAGYQGARALALDAEGNILVGGYASDAINLGGDDLTVTGDSVDGFIAKLTPSGDHLWSRLISTDEDDAVNALAISPDQETVAACVTGAENPDFGTGPLGAAENSNQRLVIAKFGR</sequence>
<keyword evidence="3" id="KW-1185">Reference proteome</keyword>
<name>A0A017T4G9_9BACT</name>
<dbReference type="EMBL" id="ASRX01000038">
    <property type="protein sequence ID" value="EYF04109.1"/>
    <property type="molecule type" value="Genomic_DNA"/>
</dbReference>
<organism evidence="2 3">
    <name type="scientific">Chondromyces apiculatus DSM 436</name>
    <dbReference type="NCBI Taxonomy" id="1192034"/>
    <lineage>
        <taxon>Bacteria</taxon>
        <taxon>Pseudomonadati</taxon>
        <taxon>Myxococcota</taxon>
        <taxon>Polyangia</taxon>
        <taxon>Polyangiales</taxon>
        <taxon>Polyangiaceae</taxon>
        <taxon>Chondromyces</taxon>
    </lineage>
</organism>
<keyword evidence="1" id="KW-0732">Signal</keyword>
<dbReference type="Proteomes" id="UP000019678">
    <property type="component" value="Unassembled WGS sequence"/>
</dbReference>
<evidence type="ECO:0000313" key="3">
    <source>
        <dbReference type="Proteomes" id="UP000019678"/>
    </source>
</evidence>
<evidence type="ECO:0000256" key="1">
    <source>
        <dbReference type="SAM" id="SignalP"/>
    </source>
</evidence>
<dbReference type="OrthoDB" id="5488935at2"/>
<evidence type="ECO:0000313" key="2">
    <source>
        <dbReference type="EMBL" id="EYF04109.1"/>
    </source>
</evidence>
<dbReference type="PANTHER" id="PTHR35580:SF1">
    <property type="entry name" value="PHYTASE-LIKE DOMAIN-CONTAINING PROTEIN"/>
    <property type="match status" value="1"/>
</dbReference>
<dbReference type="eggNOG" id="COG1520">
    <property type="taxonomic scope" value="Bacteria"/>
</dbReference>
<dbReference type="SUPFAM" id="SSF101898">
    <property type="entry name" value="NHL repeat"/>
    <property type="match status" value="2"/>
</dbReference>
<dbReference type="PROSITE" id="PS51257">
    <property type="entry name" value="PROKAR_LIPOPROTEIN"/>
    <property type="match status" value="1"/>
</dbReference>
<accession>A0A017T4G9</accession>
<gene>
    <name evidence="2" type="ORF">CAP_4792</name>
</gene>
<proteinExistence type="predicted"/>
<feature type="chain" id="PRO_5001496600" evidence="1">
    <location>
        <begin position="27"/>
        <end position="555"/>
    </location>
</feature>